<reference evidence="2" key="1">
    <citation type="submission" date="2020-11" db="EMBL/GenBank/DDBJ databases">
        <authorList>
            <person name="Tran Van P."/>
        </authorList>
    </citation>
    <scope>NUCLEOTIDE SEQUENCE</scope>
</reference>
<dbReference type="AlphaFoldDB" id="A0A7R8W4G8"/>
<gene>
    <name evidence="2" type="ORF">CTOB1V02_LOCUS2593</name>
</gene>
<protein>
    <submittedName>
        <fullName evidence="2">Uncharacterized protein</fullName>
    </submittedName>
</protein>
<dbReference type="SUPFAM" id="SSF51338">
    <property type="entry name" value="Composite domain of metallo-dependent hydrolases"/>
    <property type="match status" value="1"/>
</dbReference>
<dbReference type="Gene3D" id="2.30.40.10">
    <property type="entry name" value="Urease, subunit C, domain 1"/>
    <property type="match status" value="1"/>
</dbReference>
<organism evidence="2">
    <name type="scientific">Cyprideis torosa</name>
    <dbReference type="NCBI Taxonomy" id="163714"/>
    <lineage>
        <taxon>Eukaryota</taxon>
        <taxon>Metazoa</taxon>
        <taxon>Ecdysozoa</taxon>
        <taxon>Arthropoda</taxon>
        <taxon>Crustacea</taxon>
        <taxon>Oligostraca</taxon>
        <taxon>Ostracoda</taxon>
        <taxon>Podocopa</taxon>
        <taxon>Podocopida</taxon>
        <taxon>Cytherocopina</taxon>
        <taxon>Cytheroidea</taxon>
        <taxon>Cytherideidae</taxon>
        <taxon>Cyprideis</taxon>
    </lineage>
</organism>
<evidence type="ECO:0000256" key="1">
    <source>
        <dbReference type="SAM" id="MobiDB-lite"/>
    </source>
</evidence>
<feature type="region of interest" description="Disordered" evidence="1">
    <location>
        <begin position="1"/>
        <end position="48"/>
    </location>
</feature>
<dbReference type="OrthoDB" id="6537867at2759"/>
<sequence length="174" mass="18580">MSQVPASEEMISPTTAAEHMAEPVDESELEGAGDDAMTGDATGTPGKKLPIHLQSAQTRLAIKGGRIVNDDAMFDADIYIEDGIIKVRSDGPVSAPSSLEETLMVSSVLVDLEDRGASWIYFEVDITAIVVLEGSLCVVAFSLIGIEDKSSLQDGSAIVNRSQEEQHGFLERLN</sequence>
<dbReference type="InterPro" id="IPR011059">
    <property type="entry name" value="Metal-dep_hydrolase_composite"/>
</dbReference>
<feature type="compositionally biased region" description="Acidic residues" evidence="1">
    <location>
        <begin position="23"/>
        <end position="33"/>
    </location>
</feature>
<dbReference type="GO" id="GO:0016810">
    <property type="term" value="F:hydrolase activity, acting on carbon-nitrogen (but not peptide) bonds"/>
    <property type="evidence" value="ECO:0007669"/>
    <property type="project" value="InterPro"/>
</dbReference>
<proteinExistence type="predicted"/>
<accession>A0A7R8W4G8</accession>
<name>A0A7R8W4G8_9CRUS</name>
<dbReference type="EMBL" id="OB660411">
    <property type="protein sequence ID" value="CAD7224636.1"/>
    <property type="molecule type" value="Genomic_DNA"/>
</dbReference>
<evidence type="ECO:0000313" key="2">
    <source>
        <dbReference type="EMBL" id="CAD7224636.1"/>
    </source>
</evidence>